<dbReference type="PROSITE" id="PS50075">
    <property type="entry name" value="CARRIER"/>
    <property type="match status" value="1"/>
</dbReference>
<name>A0ABX2T2P0_9PROT</name>
<gene>
    <name evidence="2" type="ORF">HND93_02090</name>
</gene>
<proteinExistence type="predicted"/>
<comment type="caution">
    <text evidence="2">The sequence shown here is derived from an EMBL/GenBank/DDBJ whole genome shotgun (WGS) entry which is preliminary data.</text>
</comment>
<protein>
    <submittedName>
        <fullName evidence="2">Acyl carrier protein</fullName>
    </submittedName>
</protein>
<dbReference type="EMBL" id="JABFDB010000001">
    <property type="protein sequence ID" value="NYZ18489.1"/>
    <property type="molecule type" value="Genomic_DNA"/>
</dbReference>
<evidence type="ECO:0000313" key="2">
    <source>
        <dbReference type="EMBL" id="NYZ18489.1"/>
    </source>
</evidence>
<dbReference type="RefSeq" id="WP_180280228.1">
    <property type="nucleotide sequence ID" value="NZ_JABFDB010000001.1"/>
</dbReference>
<reference evidence="2 3" key="1">
    <citation type="submission" date="2020-05" db="EMBL/GenBank/DDBJ databases">
        <title>Azospirillum oleiclasticum sp. nov, a nitrogen-fixing and heavy crude oil-emulsifying bacterium isolated from the crude oil of Yumen Oilfield.</title>
        <authorList>
            <person name="Wu D."/>
            <person name="Cai M."/>
            <person name="Zhang X."/>
        </authorList>
    </citation>
    <scope>NUCLEOTIDE SEQUENCE [LARGE SCALE GENOMIC DNA]</scope>
    <source>
        <strain evidence="2 3">ROY-1-1-2</strain>
    </source>
</reference>
<dbReference type="SUPFAM" id="SSF47336">
    <property type="entry name" value="ACP-like"/>
    <property type="match status" value="1"/>
</dbReference>
<accession>A0ABX2T2P0</accession>
<feature type="domain" description="Carrier" evidence="1">
    <location>
        <begin position="7"/>
        <end position="84"/>
    </location>
</feature>
<dbReference type="Proteomes" id="UP000584642">
    <property type="component" value="Unassembled WGS sequence"/>
</dbReference>
<sequence>MEELTVPTVTAVNRWIMVHVATLLGVDSGTIDPAAPLSTYDLDSVDAIEMAMQFECAFGRAIHPEIFMDGDRSIDALAEQLADP</sequence>
<keyword evidence="3" id="KW-1185">Reference proteome</keyword>
<evidence type="ECO:0000259" key="1">
    <source>
        <dbReference type="PROSITE" id="PS50075"/>
    </source>
</evidence>
<dbReference type="InterPro" id="IPR009081">
    <property type="entry name" value="PP-bd_ACP"/>
</dbReference>
<dbReference type="Gene3D" id="1.10.1200.10">
    <property type="entry name" value="ACP-like"/>
    <property type="match status" value="1"/>
</dbReference>
<evidence type="ECO:0000313" key="3">
    <source>
        <dbReference type="Proteomes" id="UP000584642"/>
    </source>
</evidence>
<organism evidence="2 3">
    <name type="scientific">Azospirillum oleiclasticum</name>
    <dbReference type="NCBI Taxonomy" id="2735135"/>
    <lineage>
        <taxon>Bacteria</taxon>
        <taxon>Pseudomonadati</taxon>
        <taxon>Pseudomonadota</taxon>
        <taxon>Alphaproteobacteria</taxon>
        <taxon>Rhodospirillales</taxon>
        <taxon>Azospirillaceae</taxon>
        <taxon>Azospirillum</taxon>
    </lineage>
</organism>
<dbReference type="Pfam" id="PF00550">
    <property type="entry name" value="PP-binding"/>
    <property type="match status" value="1"/>
</dbReference>
<dbReference type="InterPro" id="IPR036736">
    <property type="entry name" value="ACP-like_sf"/>
</dbReference>